<protein>
    <submittedName>
        <fullName evidence="1">Uncharacterized protein</fullName>
    </submittedName>
</protein>
<reference evidence="2" key="1">
    <citation type="journal article" date="2010" name="Genome Res.">
        <title>Population genomic sequencing of Coccidioides fungi reveals recent hybridization and transposon control.</title>
        <authorList>
            <person name="Neafsey D.E."/>
            <person name="Barker B.M."/>
            <person name="Sharpton T.J."/>
            <person name="Stajich J.E."/>
            <person name="Park D.J."/>
            <person name="Whiston E."/>
            <person name="Hung C.-Y."/>
            <person name="McMahan C."/>
            <person name="White J."/>
            <person name="Sykes S."/>
            <person name="Heiman D."/>
            <person name="Young S."/>
            <person name="Zeng Q."/>
            <person name="Abouelleil A."/>
            <person name="Aftuck L."/>
            <person name="Bessette D."/>
            <person name="Brown A."/>
            <person name="FitzGerald M."/>
            <person name="Lui A."/>
            <person name="Macdonald J.P."/>
            <person name="Priest M."/>
            <person name="Orbach M.J."/>
            <person name="Galgiani J.N."/>
            <person name="Kirkland T.N."/>
            <person name="Cole G.T."/>
            <person name="Birren B.W."/>
            <person name="Henn M.R."/>
            <person name="Taylor J.W."/>
            <person name="Rounsley S.D."/>
        </authorList>
    </citation>
    <scope>NUCLEOTIDE SEQUENCE [LARGE SCALE GENOMIC DNA]</scope>
    <source>
        <strain evidence="2">H538.4</strain>
    </source>
</reference>
<proteinExistence type="predicted"/>
<accession>A0A0J8RT55</accession>
<dbReference type="EMBL" id="DS017004">
    <property type="protein sequence ID" value="KMU88400.1"/>
    <property type="molecule type" value="Genomic_DNA"/>
</dbReference>
<dbReference type="Proteomes" id="UP000054563">
    <property type="component" value="Unassembled WGS sequence"/>
</dbReference>
<gene>
    <name evidence="1" type="ORF">CIHG_06198</name>
</gene>
<evidence type="ECO:0000313" key="1">
    <source>
        <dbReference type="EMBL" id="KMU88400.1"/>
    </source>
</evidence>
<dbReference type="VEuPathDB" id="FungiDB:CIHG_06198"/>
<organism evidence="1 2">
    <name type="scientific">Coccidioides immitis H538.4</name>
    <dbReference type="NCBI Taxonomy" id="396776"/>
    <lineage>
        <taxon>Eukaryota</taxon>
        <taxon>Fungi</taxon>
        <taxon>Dikarya</taxon>
        <taxon>Ascomycota</taxon>
        <taxon>Pezizomycotina</taxon>
        <taxon>Eurotiomycetes</taxon>
        <taxon>Eurotiomycetidae</taxon>
        <taxon>Onygenales</taxon>
        <taxon>Onygenaceae</taxon>
        <taxon>Coccidioides</taxon>
    </lineage>
</organism>
<sequence>MAKKLSTRAILAAASLMPVVSTVMRGTIHWLQHGSRKGLLNSGLNISVIAGPFSAANSSSESLFALNDNSDSETDISSSANIYASLRHRRPPPPPLLVLRNGVKRKEWLVSKILFVSNCAYVWTGAGDFSLWTGKAMTSLLESLPVI</sequence>
<dbReference type="AlphaFoldDB" id="A0A0J8RT55"/>
<name>A0A0J8RT55_COCIT</name>
<evidence type="ECO:0000313" key="2">
    <source>
        <dbReference type="Proteomes" id="UP000054563"/>
    </source>
</evidence>